<dbReference type="CDD" id="cd07834">
    <property type="entry name" value="STKc_MAPK"/>
    <property type="match status" value="1"/>
</dbReference>
<sequence length="625" mass="65958">MAGSGPSTFPSGARPPQPVVSDAAASAAAVAAMSSAAAAAGGAAAAAAAAGGGAAGTAVAPAVQPRRPTAEERRRRRETLIRDFFSPPLVYNRYRVEKVVGEGAYGVVCAATDTSTGRQVAVKRIRRVLDSAAMATRVLRELKFGRVLSAHENVISVLDVLVPGDRDRFNDVFVVFELMPTDLSRLLRSKTVLHEQHLQFFMFQLLRGLHFVHAANVMHRDLNPNNILVNNDCQLRICDFGLARAAFQEQDNLFWTDYVATRWYRAPELIMSAPSRYSQAIDMWSVGCIFAEMLGRGRPLFPGSNAYEQFALIISVTGRPSAEVLDVLGNARVKDFLDALPQQPQRRTPIASLFPNASPGAVALLERLLEFNPTKRPTALQALGDPYFADFRDRLGLGADGTPLDPAEFAFERGAMTSAGMRTEFLREVAVYHPSEAAALLSGGPVRSDAGVGGGGSPGAGVGSGGPGGGGANGGGGGGPGGGAGGAGGSGYQVPSASDAFRAAMDSAESGTPARASTTLPQESFERIADGQAPTVRTLEYRSMTMGEAELAQYDRPAREHEGHTGEVADPPTGDDMMDRSSTPRPGPGEGEEELRRRGGGGVPPHERVRLPSMQSGEDGMDTQR</sequence>
<feature type="compositionally biased region" description="Basic and acidic residues" evidence="7">
    <location>
        <begin position="556"/>
        <end position="567"/>
    </location>
</feature>
<dbReference type="AlphaFoldDB" id="A0A3G2JNY1"/>
<evidence type="ECO:0000256" key="5">
    <source>
        <dbReference type="ARBA" id="ARBA00022840"/>
    </source>
</evidence>
<dbReference type="InterPro" id="IPR017441">
    <property type="entry name" value="Protein_kinase_ATP_BS"/>
</dbReference>
<protein>
    <submittedName>
        <fullName evidence="9">Mitogen-activated protein kinase 12</fullName>
    </submittedName>
</protein>
<dbReference type="InterPro" id="IPR050117">
    <property type="entry name" value="MAPK"/>
</dbReference>
<keyword evidence="3 6" id="KW-0547">Nucleotide-binding</keyword>
<feature type="compositionally biased region" description="Gly residues" evidence="7">
    <location>
        <begin position="451"/>
        <end position="491"/>
    </location>
</feature>
<feature type="compositionally biased region" description="Polar residues" evidence="7">
    <location>
        <begin position="1"/>
        <end position="10"/>
    </location>
</feature>
<dbReference type="Gene3D" id="1.10.510.10">
    <property type="entry name" value="Transferase(Phosphotransferase) domain 1"/>
    <property type="match status" value="1"/>
</dbReference>
<proteinExistence type="evidence at transcript level"/>
<evidence type="ECO:0000256" key="4">
    <source>
        <dbReference type="ARBA" id="ARBA00022777"/>
    </source>
</evidence>
<feature type="binding site" evidence="6">
    <location>
        <position position="123"/>
    </location>
    <ligand>
        <name>ATP</name>
        <dbReference type="ChEBI" id="CHEBI:30616"/>
    </ligand>
</feature>
<feature type="domain" description="Protein kinase" evidence="8">
    <location>
        <begin position="94"/>
        <end position="388"/>
    </location>
</feature>
<name>A0A3G2JNY1_PYRYE</name>
<dbReference type="PROSITE" id="PS50011">
    <property type="entry name" value="PROTEIN_KINASE_DOM"/>
    <property type="match status" value="1"/>
</dbReference>
<dbReference type="InterPro" id="IPR011009">
    <property type="entry name" value="Kinase-like_dom_sf"/>
</dbReference>
<evidence type="ECO:0000256" key="7">
    <source>
        <dbReference type="SAM" id="MobiDB-lite"/>
    </source>
</evidence>
<accession>A0A3G2JNY1</accession>
<dbReference type="Gene3D" id="3.30.200.20">
    <property type="entry name" value="Phosphorylase Kinase, domain 1"/>
    <property type="match status" value="1"/>
</dbReference>
<dbReference type="PANTHER" id="PTHR24055">
    <property type="entry name" value="MITOGEN-ACTIVATED PROTEIN KINASE"/>
    <property type="match status" value="1"/>
</dbReference>
<dbReference type="PROSITE" id="PS00107">
    <property type="entry name" value="PROTEIN_KINASE_ATP"/>
    <property type="match status" value="1"/>
</dbReference>
<evidence type="ECO:0000256" key="3">
    <source>
        <dbReference type="ARBA" id="ARBA00022741"/>
    </source>
</evidence>
<keyword evidence="4 9" id="KW-0418">Kinase</keyword>
<evidence type="ECO:0000259" key="8">
    <source>
        <dbReference type="PROSITE" id="PS50011"/>
    </source>
</evidence>
<organism evidence="9">
    <name type="scientific">Pyropia yezoensis</name>
    <name type="common">Susabi-nori</name>
    <name type="synonym">Porphyra yezoensis</name>
    <dbReference type="NCBI Taxonomy" id="2788"/>
    <lineage>
        <taxon>Eukaryota</taxon>
        <taxon>Rhodophyta</taxon>
        <taxon>Bangiophyceae</taxon>
        <taxon>Bangiales</taxon>
        <taxon>Bangiaceae</taxon>
        <taxon>Pyropia</taxon>
    </lineage>
</organism>
<keyword evidence="2" id="KW-0808">Transferase</keyword>
<dbReference type="GO" id="GO:0005524">
    <property type="term" value="F:ATP binding"/>
    <property type="evidence" value="ECO:0007669"/>
    <property type="project" value="UniProtKB-UniRule"/>
</dbReference>
<keyword evidence="5 6" id="KW-0067">ATP-binding</keyword>
<evidence type="ECO:0000256" key="2">
    <source>
        <dbReference type="ARBA" id="ARBA00022679"/>
    </source>
</evidence>
<dbReference type="EMBL" id="MG717387">
    <property type="protein sequence ID" value="AYN44126.1"/>
    <property type="molecule type" value="mRNA"/>
</dbReference>
<dbReference type="FunFam" id="3.30.200.20:FF:000046">
    <property type="entry name" value="Mitogen-activated protein kinase"/>
    <property type="match status" value="1"/>
</dbReference>
<evidence type="ECO:0000256" key="6">
    <source>
        <dbReference type="PROSITE-ProRule" id="PRU10141"/>
    </source>
</evidence>
<dbReference type="FunFam" id="1.10.510.10:FF:000040">
    <property type="entry name" value="Mitogen-activated protein kinase"/>
    <property type="match status" value="1"/>
</dbReference>
<evidence type="ECO:0000313" key="9">
    <source>
        <dbReference type="EMBL" id="AYN44126.1"/>
    </source>
</evidence>
<feature type="region of interest" description="Disordered" evidence="7">
    <location>
        <begin position="503"/>
        <end position="533"/>
    </location>
</feature>
<dbReference type="InterPro" id="IPR000719">
    <property type="entry name" value="Prot_kinase_dom"/>
</dbReference>
<feature type="region of interest" description="Disordered" evidence="7">
    <location>
        <begin position="449"/>
        <end position="491"/>
    </location>
</feature>
<reference evidence="9" key="1">
    <citation type="submission" date="2017-12" db="EMBL/GenBank/DDBJ databases">
        <title>Genome-wide identification and expression pattern analysis under abiotic stress of mitogen-activated protein kinase genes in Pyropia yezoensis.</title>
        <authorList>
            <person name="Li C."/>
            <person name="Kong F."/>
            <person name="Sun P."/>
            <person name="Bi G."/>
            <person name="Li N."/>
            <person name="Mao Y."/>
        </authorList>
    </citation>
    <scope>NUCLEOTIDE SEQUENCE</scope>
</reference>
<dbReference type="GO" id="GO:0004674">
    <property type="term" value="F:protein serine/threonine kinase activity"/>
    <property type="evidence" value="ECO:0007669"/>
    <property type="project" value="UniProtKB-KW"/>
</dbReference>
<evidence type="ECO:0000256" key="1">
    <source>
        <dbReference type="ARBA" id="ARBA00022527"/>
    </source>
</evidence>
<feature type="region of interest" description="Disordered" evidence="7">
    <location>
        <begin position="549"/>
        <end position="625"/>
    </location>
</feature>
<keyword evidence="1" id="KW-0723">Serine/threonine-protein kinase</keyword>
<feature type="region of interest" description="Disordered" evidence="7">
    <location>
        <begin position="1"/>
        <end position="21"/>
    </location>
</feature>
<dbReference type="Pfam" id="PF00069">
    <property type="entry name" value="Pkinase"/>
    <property type="match status" value="1"/>
</dbReference>
<dbReference type="SUPFAM" id="SSF56112">
    <property type="entry name" value="Protein kinase-like (PK-like)"/>
    <property type="match status" value="1"/>
</dbReference>